<accession>A0AAV8VTS2</accession>
<dbReference type="Pfam" id="PF00335">
    <property type="entry name" value="Tetraspanin"/>
    <property type="match status" value="1"/>
</dbReference>
<comment type="similarity">
    <text evidence="2 7">Belongs to the tetraspanin (TM4SF) family.</text>
</comment>
<feature type="transmembrane region" description="Helical" evidence="7">
    <location>
        <begin position="79"/>
        <end position="104"/>
    </location>
</feature>
<dbReference type="CDD" id="cd03127">
    <property type="entry name" value="tetraspanin_LEL"/>
    <property type="match status" value="1"/>
</dbReference>
<evidence type="ECO:0000256" key="2">
    <source>
        <dbReference type="ARBA" id="ARBA00006840"/>
    </source>
</evidence>
<dbReference type="SUPFAM" id="SSF48652">
    <property type="entry name" value="Tetraspanin"/>
    <property type="match status" value="1"/>
</dbReference>
<proteinExistence type="inferred from homology"/>
<dbReference type="Proteomes" id="UP001159042">
    <property type="component" value="Unassembled WGS sequence"/>
</dbReference>
<feature type="disulfide bond" evidence="6">
    <location>
        <begin position="146"/>
        <end position="167"/>
    </location>
</feature>
<keyword evidence="9" id="KW-1185">Reference proteome</keyword>
<dbReference type="GO" id="GO:0005886">
    <property type="term" value="C:plasma membrane"/>
    <property type="evidence" value="ECO:0007669"/>
    <property type="project" value="TreeGrafter"/>
</dbReference>
<name>A0AAV8VTS2_9CUCU</name>
<dbReference type="EMBL" id="JANEYG010000030">
    <property type="protein sequence ID" value="KAJ8917821.1"/>
    <property type="molecule type" value="Genomic_DNA"/>
</dbReference>
<organism evidence="8 9">
    <name type="scientific">Exocentrus adspersus</name>
    <dbReference type="NCBI Taxonomy" id="1586481"/>
    <lineage>
        <taxon>Eukaryota</taxon>
        <taxon>Metazoa</taxon>
        <taxon>Ecdysozoa</taxon>
        <taxon>Arthropoda</taxon>
        <taxon>Hexapoda</taxon>
        <taxon>Insecta</taxon>
        <taxon>Pterygota</taxon>
        <taxon>Neoptera</taxon>
        <taxon>Endopterygota</taxon>
        <taxon>Coleoptera</taxon>
        <taxon>Polyphaga</taxon>
        <taxon>Cucujiformia</taxon>
        <taxon>Chrysomeloidea</taxon>
        <taxon>Cerambycidae</taxon>
        <taxon>Lamiinae</taxon>
        <taxon>Acanthocinini</taxon>
        <taxon>Exocentrus</taxon>
    </lineage>
</organism>
<keyword evidence="3 7" id="KW-0812">Transmembrane</keyword>
<comment type="subcellular location">
    <subcellularLocation>
        <location evidence="1 7">Membrane</location>
        <topology evidence="1 7">Multi-pass membrane protein</topology>
    </subcellularLocation>
</comment>
<dbReference type="AlphaFoldDB" id="A0AAV8VTS2"/>
<comment type="caution">
    <text evidence="8">The sequence shown here is derived from an EMBL/GenBank/DDBJ whole genome shotgun (WGS) entry which is preliminary data.</text>
</comment>
<dbReference type="Gene3D" id="1.10.1450.10">
    <property type="entry name" value="Tetraspanin"/>
    <property type="match status" value="1"/>
</dbReference>
<dbReference type="InterPro" id="IPR018499">
    <property type="entry name" value="Tetraspanin/Peripherin"/>
</dbReference>
<gene>
    <name evidence="8" type="ORF">NQ315_010730</name>
</gene>
<keyword evidence="4 7" id="KW-1133">Transmembrane helix</keyword>
<dbReference type="PANTHER" id="PTHR19282">
    <property type="entry name" value="TETRASPANIN"/>
    <property type="match status" value="1"/>
</dbReference>
<keyword evidence="6" id="KW-1015">Disulfide bond</keyword>
<dbReference type="InterPro" id="IPR000301">
    <property type="entry name" value="Tetraspanin_animals"/>
</dbReference>
<evidence type="ECO:0000256" key="7">
    <source>
        <dbReference type="RuleBase" id="RU361218"/>
    </source>
</evidence>
<evidence type="ECO:0000256" key="4">
    <source>
        <dbReference type="ARBA" id="ARBA00022989"/>
    </source>
</evidence>
<feature type="transmembrane region" description="Helical" evidence="7">
    <location>
        <begin position="49"/>
        <end position="72"/>
    </location>
</feature>
<dbReference type="InterPro" id="IPR008952">
    <property type="entry name" value="Tetraspanin_EC2_sf"/>
</dbReference>
<evidence type="ECO:0000256" key="3">
    <source>
        <dbReference type="ARBA" id="ARBA00022692"/>
    </source>
</evidence>
<evidence type="ECO:0000256" key="6">
    <source>
        <dbReference type="PIRSR" id="PIRSR002419-1"/>
    </source>
</evidence>
<protein>
    <recommendedName>
        <fullName evidence="7">Tetraspanin</fullName>
    </recommendedName>
</protein>
<feature type="disulfide bond" evidence="6">
    <location>
        <begin position="145"/>
        <end position="184"/>
    </location>
</feature>
<dbReference type="PIRSF" id="PIRSF002419">
    <property type="entry name" value="Tetraspanin"/>
    <property type="match status" value="1"/>
</dbReference>
<dbReference type="PRINTS" id="PR00259">
    <property type="entry name" value="TMFOUR"/>
</dbReference>
<feature type="transmembrane region" description="Helical" evidence="7">
    <location>
        <begin position="198"/>
        <end position="220"/>
    </location>
</feature>
<feature type="transmembrane region" description="Helical" evidence="7">
    <location>
        <begin position="14"/>
        <end position="37"/>
    </location>
</feature>
<keyword evidence="5 7" id="KW-0472">Membrane</keyword>
<evidence type="ECO:0000256" key="5">
    <source>
        <dbReference type="ARBA" id="ARBA00023136"/>
    </source>
</evidence>
<evidence type="ECO:0000313" key="8">
    <source>
        <dbReference type="EMBL" id="KAJ8917821.1"/>
    </source>
</evidence>
<sequence length="231" mass="24840">MGCLRDCTSGIAKYILFFFNLLILICAVAFIALAVIYRQNNAGVDIMSLSSLAIAIGVLIALIAFFGCCGAIKESSCLLTTYAAILLTIFIIQVVLAILAFVAIKNDGTEVETLVRDHLKNLYAKQSTNKADLEVLETVHRAYECCGLDGPSGTEVLNGTQIMISCCKKGTVTCTTSNAYQEGCVSALTDFLKSNVKIIGIIAIIFAVVELLCALFAFHVRKTIANQGKYV</sequence>
<evidence type="ECO:0000313" key="9">
    <source>
        <dbReference type="Proteomes" id="UP001159042"/>
    </source>
</evidence>
<dbReference type="PANTHER" id="PTHR19282:SF521">
    <property type="entry name" value="IP01817P-RELATED"/>
    <property type="match status" value="1"/>
</dbReference>
<evidence type="ECO:0000256" key="1">
    <source>
        <dbReference type="ARBA" id="ARBA00004141"/>
    </source>
</evidence>
<reference evidence="8 9" key="1">
    <citation type="journal article" date="2023" name="Insect Mol. Biol.">
        <title>Genome sequencing provides insights into the evolution of gene families encoding plant cell wall-degrading enzymes in longhorned beetles.</title>
        <authorList>
            <person name="Shin N.R."/>
            <person name="Okamura Y."/>
            <person name="Kirsch R."/>
            <person name="Pauchet Y."/>
        </authorList>
    </citation>
    <scope>NUCLEOTIDE SEQUENCE [LARGE SCALE GENOMIC DNA]</scope>
    <source>
        <strain evidence="8">EAD_L_NR</strain>
    </source>
</reference>